<evidence type="ECO:0000313" key="3">
    <source>
        <dbReference type="Proteomes" id="UP001221898"/>
    </source>
</evidence>
<reference evidence="2" key="1">
    <citation type="journal article" date="2023" name="Science">
        <title>Genome structures resolve the early diversification of teleost fishes.</title>
        <authorList>
            <person name="Parey E."/>
            <person name="Louis A."/>
            <person name="Montfort J."/>
            <person name="Bouchez O."/>
            <person name="Roques C."/>
            <person name="Iampietro C."/>
            <person name="Lluch J."/>
            <person name="Castinel A."/>
            <person name="Donnadieu C."/>
            <person name="Desvignes T."/>
            <person name="Floi Bucao C."/>
            <person name="Jouanno E."/>
            <person name="Wen M."/>
            <person name="Mejri S."/>
            <person name="Dirks R."/>
            <person name="Jansen H."/>
            <person name="Henkel C."/>
            <person name="Chen W.J."/>
            <person name="Zahm M."/>
            <person name="Cabau C."/>
            <person name="Klopp C."/>
            <person name="Thompson A.W."/>
            <person name="Robinson-Rechavi M."/>
            <person name="Braasch I."/>
            <person name="Lecointre G."/>
            <person name="Bobe J."/>
            <person name="Postlethwait J.H."/>
            <person name="Berthelot C."/>
            <person name="Roest Crollius H."/>
            <person name="Guiguen Y."/>
        </authorList>
    </citation>
    <scope>NUCLEOTIDE SEQUENCE</scope>
    <source>
        <strain evidence="2">NC1722</strain>
    </source>
</reference>
<gene>
    <name evidence="2" type="ORF">AAFF_G00130100</name>
</gene>
<accession>A0AAD7RRA7</accession>
<sequence>MGSGMEASGAQGAARRRVRMWGSERGGMQVSGAVTVAVRRAESAHASLCARDALLEPSSPRETPATVPARVTMVTQIQIGLCSKAPSPRTDGSPGSSQTFREKDTEPARNAGQQRTEHRC</sequence>
<organism evidence="2 3">
    <name type="scientific">Aldrovandia affinis</name>
    <dbReference type="NCBI Taxonomy" id="143900"/>
    <lineage>
        <taxon>Eukaryota</taxon>
        <taxon>Metazoa</taxon>
        <taxon>Chordata</taxon>
        <taxon>Craniata</taxon>
        <taxon>Vertebrata</taxon>
        <taxon>Euteleostomi</taxon>
        <taxon>Actinopterygii</taxon>
        <taxon>Neopterygii</taxon>
        <taxon>Teleostei</taxon>
        <taxon>Notacanthiformes</taxon>
        <taxon>Halosauridae</taxon>
        <taxon>Aldrovandia</taxon>
    </lineage>
</organism>
<feature type="region of interest" description="Disordered" evidence="1">
    <location>
        <begin position="1"/>
        <end position="20"/>
    </location>
</feature>
<keyword evidence="3" id="KW-1185">Reference proteome</keyword>
<comment type="caution">
    <text evidence="2">The sequence shown here is derived from an EMBL/GenBank/DDBJ whole genome shotgun (WGS) entry which is preliminary data.</text>
</comment>
<protein>
    <submittedName>
        <fullName evidence="2">Uncharacterized protein</fullName>
    </submittedName>
</protein>
<dbReference type="EMBL" id="JAINUG010000190">
    <property type="protein sequence ID" value="KAJ8388777.1"/>
    <property type="molecule type" value="Genomic_DNA"/>
</dbReference>
<dbReference type="Proteomes" id="UP001221898">
    <property type="component" value="Unassembled WGS sequence"/>
</dbReference>
<proteinExistence type="predicted"/>
<dbReference type="AlphaFoldDB" id="A0AAD7RRA7"/>
<evidence type="ECO:0000313" key="2">
    <source>
        <dbReference type="EMBL" id="KAJ8388777.1"/>
    </source>
</evidence>
<name>A0AAD7RRA7_9TELE</name>
<evidence type="ECO:0000256" key="1">
    <source>
        <dbReference type="SAM" id="MobiDB-lite"/>
    </source>
</evidence>
<feature type="region of interest" description="Disordered" evidence="1">
    <location>
        <begin position="81"/>
        <end position="120"/>
    </location>
</feature>